<gene>
    <name evidence="9" type="ORF">CCAM_LOCUS13895</name>
</gene>
<reference evidence="9 10" key="1">
    <citation type="submission" date="2018-04" db="EMBL/GenBank/DDBJ databases">
        <authorList>
            <person name="Vogel A."/>
        </authorList>
    </citation>
    <scope>NUCLEOTIDE SEQUENCE [LARGE SCALE GENOMIC DNA]</scope>
</reference>
<evidence type="ECO:0000256" key="1">
    <source>
        <dbReference type="ARBA" id="ARBA00004123"/>
    </source>
</evidence>
<evidence type="ECO:0000256" key="3">
    <source>
        <dbReference type="ARBA" id="ARBA00023125"/>
    </source>
</evidence>
<dbReference type="AlphaFoldDB" id="A0A484L701"/>
<organism evidence="9 10">
    <name type="scientific">Cuscuta campestris</name>
    <dbReference type="NCBI Taxonomy" id="132261"/>
    <lineage>
        <taxon>Eukaryota</taxon>
        <taxon>Viridiplantae</taxon>
        <taxon>Streptophyta</taxon>
        <taxon>Embryophyta</taxon>
        <taxon>Tracheophyta</taxon>
        <taxon>Spermatophyta</taxon>
        <taxon>Magnoliopsida</taxon>
        <taxon>eudicotyledons</taxon>
        <taxon>Gunneridae</taxon>
        <taxon>Pentapetalae</taxon>
        <taxon>asterids</taxon>
        <taxon>lamiids</taxon>
        <taxon>Solanales</taxon>
        <taxon>Convolvulaceae</taxon>
        <taxon>Cuscuteae</taxon>
        <taxon>Cuscuta</taxon>
        <taxon>Cuscuta subgen. Grammica</taxon>
        <taxon>Cuscuta sect. Cleistogrammica</taxon>
    </lineage>
</organism>
<dbReference type="GO" id="GO:0003677">
    <property type="term" value="F:DNA binding"/>
    <property type="evidence" value="ECO:0007669"/>
    <property type="project" value="UniProtKB-KW"/>
</dbReference>
<keyword evidence="2" id="KW-0805">Transcription regulation</keyword>
<evidence type="ECO:0000259" key="8">
    <source>
        <dbReference type="PROSITE" id="PS50863"/>
    </source>
</evidence>
<name>A0A484L701_9ASTE</name>
<feature type="coiled-coil region" evidence="6">
    <location>
        <begin position="552"/>
        <end position="586"/>
    </location>
</feature>
<evidence type="ECO:0000313" key="9">
    <source>
        <dbReference type="EMBL" id="VFQ72119.1"/>
    </source>
</evidence>
<evidence type="ECO:0000256" key="7">
    <source>
        <dbReference type="SAM" id="MobiDB-lite"/>
    </source>
</evidence>
<dbReference type="PANTHER" id="PTHR31391:SF101">
    <property type="entry name" value="B3 DOMAIN-CONTAINING PROTEIN OS01G0234100"/>
    <property type="match status" value="1"/>
</dbReference>
<dbReference type="SMART" id="SM01019">
    <property type="entry name" value="B3"/>
    <property type="match status" value="2"/>
</dbReference>
<sequence length="602" mass="68119">MFKRFMDKALSTASPSMGTPLANGSTISKRSRAIRDGRMDRSAAVCSCVKDKAIAIRDSLDPGFPSFIKFLLRSHVAKLFWVGLPWDFCRRHLPNDATVILEGEDGMQYDINFVVGRRQLRGGWKAFSRAHNLQEGDAVVFQLVHQYEFKVYIVRFNDLDHHVHEGQSDIEKSDEADECQKRKSLAEMTPSLSENLLKDYEESLPTASPSVASEGTPLANGSTSRKRSMAMHARSMNISAAVCLCVKEKAIALRDSLDNRLPSFIKYLLRSHVTHGFWMSLPMDFCRMHLPNDATIILEGEDGMRYKTNFLAGKGGLSGGWRGFALSHNLQEGDAIVFQLVKQYEFKVYIVRVSDLDHSAHEGGQPETEKSSEDGCEKRKSPAEVTPRLGENFLEDYEGEGFYFASDSEDPPAENMEESKSLDPFEDLKSFKIVVNGCPVDPLISVSARIKYYELCLARKSYLHGELLKKINHQLATGVILEIITIADAIRACCFSTSQSDIKEWATKLEGFRLLGMDVGFLLDRVEELLRLAVEYQESGEAKRYYETTKKEKHLDEEIASLERKMMELKEARATLQSEREVLEAHFLKLRLSFQDTAKMPW</sequence>
<dbReference type="SUPFAM" id="SSF101936">
    <property type="entry name" value="DNA-binding pseudobarrel domain"/>
    <property type="match status" value="2"/>
</dbReference>
<dbReference type="InterPro" id="IPR044837">
    <property type="entry name" value="REM16-like"/>
</dbReference>
<keyword evidence="6" id="KW-0175">Coiled coil</keyword>
<dbReference type="InterPro" id="IPR015300">
    <property type="entry name" value="DNA-bd_pseudobarrel_sf"/>
</dbReference>
<dbReference type="InterPro" id="IPR003340">
    <property type="entry name" value="B3_DNA-bd"/>
</dbReference>
<evidence type="ECO:0000313" key="10">
    <source>
        <dbReference type="Proteomes" id="UP000595140"/>
    </source>
</evidence>
<evidence type="ECO:0000256" key="6">
    <source>
        <dbReference type="SAM" id="Coils"/>
    </source>
</evidence>
<protein>
    <recommendedName>
        <fullName evidence="8">TF-B3 domain-containing protein</fullName>
    </recommendedName>
</protein>
<dbReference type="Gene3D" id="2.40.330.10">
    <property type="entry name" value="DNA-binding pseudobarrel domain"/>
    <property type="match status" value="2"/>
</dbReference>
<comment type="subcellular location">
    <subcellularLocation>
        <location evidence="1">Nucleus</location>
    </subcellularLocation>
</comment>
<keyword evidence="5" id="KW-0539">Nucleus</keyword>
<evidence type="ECO:0000256" key="5">
    <source>
        <dbReference type="ARBA" id="ARBA00023242"/>
    </source>
</evidence>
<proteinExistence type="predicted"/>
<dbReference type="Proteomes" id="UP000595140">
    <property type="component" value="Unassembled WGS sequence"/>
</dbReference>
<evidence type="ECO:0000256" key="4">
    <source>
        <dbReference type="ARBA" id="ARBA00023163"/>
    </source>
</evidence>
<dbReference type="PROSITE" id="PS50863">
    <property type="entry name" value="B3"/>
    <property type="match status" value="2"/>
</dbReference>
<keyword evidence="4" id="KW-0804">Transcription</keyword>
<feature type="compositionally biased region" description="Basic and acidic residues" evidence="7">
    <location>
        <begin position="367"/>
        <end position="382"/>
    </location>
</feature>
<keyword evidence="3" id="KW-0238">DNA-binding</keyword>
<dbReference type="EMBL" id="OOIL02001115">
    <property type="protein sequence ID" value="VFQ72119.1"/>
    <property type="molecule type" value="Genomic_DNA"/>
</dbReference>
<feature type="domain" description="TF-B3" evidence="8">
    <location>
        <begin position="67"/>
        <end position="157"/>
    </location>
</feature>
<accession>A0A484L701</accession>
<dbReference type="GO" id="GO:0005634">
    <property type="term" value="C:nucleus"/>
    <property type="evidence" value="ECO:0007669"/>
    <property type="project" value="UniProtKB-SubCell"/>
</dbReference>
<feature type="domain" description="TF-B3" evidence="8">
    <location>
        <begin position="264"/>
        <end position="354"/>
    </location>
</feature>
<dbReference type="PANTHER" id="PTHR31391">
    <property type="entry name" value="B3 DOMAIN-CONTAINING PROTEIN OS11G0197600-RELATED"/>
    <property type="match status" value="1"/>
</dbReference>
<dbReference type="OrthoDB" id="1297259at2759"/>
<feature type="region of interest" description="Disordered" evidence="7">
    <location>
        <begin position="359"/>
        <end position="384"/>
    </location>
</feature>
<dbReference type="CDD" id="cd10017">
    <property type="entry name" value="B3_DNA"/>
    <property type="match status" value="2"/>
</dbReference>
<evidence type="ECO:0000256" key="2">
    <source>
        <dbReference type="ARBA" id="ARBA00023015"/>
    </source>
</evidence>
<dbReference type="Pfam" id="PF02362">
    <property type="entry name" value="B3"/>
    <property type="match status" value="2"/>
</dbReference>
<keyword evidence="10" id="KW-1185">Reference proteome</keyword>